<organism evidence="1">
    <name type="scientific">marine sediment metagenome</name>
    <dbReference type="NCBI Taxonomy" id="412755"/>
    <lineage>
        <taxon>unclassified sequences</taxon>
        <taxon>metagenomes</taxon>
        <taxon>ecological metagenomes</taxon>
    </lineage>
</organism>
<accession>X1JPA8</accession>
<reference evidence="1" key="1">
    <citation type="journal article" date="2014" name="Front. Microbiol.">
        <title>High frequency of phylogenetically diverse reductive dehalogenase-homologous genes in deep subseafloor sedimentary metagenomes.</title>
        <authorList>
            <person name="Kawai M."/>
            <person name="Futagami T."/>
            <person name="Toyoda A."/>
            <person name="Takaki Y."/>
            <person name="Nishi S."/>
            <person name="Hori S."/>
            <person name="Arai W."/>
            <person name="Tsubouchi T."/>
            <person name="Morono Y."/>
            <person name="Uchiyama I."/>
            <person name="Ito T."/>
            <person name="Fujiyama A."/>
            <person name="Inagaki F."/>
            <person name="Takami H."/>
        </authorList>
    </citation>
    <scope>NUCLEOTIDE SEQUENCE</scope>
    <source>
        <strain evidence="1">Expedition CK06-06</strain>
    </source>
</reference>
<dbReference type="EMBL" id="BARU01043618">
    <property type="protein sequence ID" value="GAH83280.1"/>
    <property type="molecule type" value="Genomic_DNA"/>
</dbReference>
<gene>
    <name evidence="1" type="ORF">S03H2_66750</name>
</gene>
<dbReference type="AlphaFoldDB" id="X1JPA8"/>
<protein>
    <submittedName>
        <fullName evidence="1">Uncharacterized protein</fullName>
    </submittedName>
</protein>
<evidence type="ECO:0000313" key="1">
    <source>
        <dbReference type="EMBL" id="GAH83280.1"/>
    </source>
</evidence>
<proteinExistence type="predicted"/>
<feature type="non-terminal residue" evidence="1">
    <location>
        <position position="187"/>
    </location>
</feature>
<sequence length="187" mass="22860">KKIILEYKLLSDFSLQSYINQIRDFELKQMNFFNDYLDLNEKFYGIEYFFFSYYLRLNNYIFNFISKERNLVVHKIISKSPEEFFNETYPLKIDQMLSNLDKTIRLTTLEIEKFDKESNNRQLLYNYEILGDLRIQKIALLKYYSRNKKIEFIQEADLALKAYNKALIYRNQLQKRFNKAILSPRIQ</sequence>
<feature type="non-terminal residue" evidence="1">
    <location>
        <position position="1"/>
    </location>
</feature>
<name>X1JPA8_9ZZZZ</name>
<comment type="caution">
    <text evidence="1">The sequence shown here is derived from an EMBL/GenBank/DDBJ whole genome shotgun (WGS) entry which is preliminary data.</text>
</comment>